<gene>
    <name evidence="1" type="ORF">MUCCIDRAFT_112520</name>
</gene>
<evidence type="ECO:0000313" key="1">
    <source>
        <dbReference type="EMBL" id="OAD01091.1"/>
    </source>
</evidence>
<evidence type="ECO:0000313" key="2">
    <source>
        <dbReference type="Proteomes" id="UP000077051"/>
    </source>
</evidence>
<sequence length="219" mass="24047">MEHAEEVPFPIEEFIVSTGLKSKKISEEVATYLVIFAQIWCIKQTKRRREITTIKSSVNTPPTATAAIPTTVIAATPPTVNAASYSTALYSATTVVVISEVFKYSVVLESAEAPLASITSYLNKHSDGTTATDKEAYKANGIFMGQDVEIGLCEISGPFGDNLPSWFHFDFIKGMYGCLSASNEICSRYQFAKVSSTMSKFKVVFVHTKVDSLQIWSLQ</sequence>
<organism evidence="1 2">
    <name type="scientific">Mucor lusitanicus CBS 277.49</name>
    <dbReference type="NCBI Taxonomy" id="747725"/>
    <lineage>
        <taxon>Eukaryota</taxon>
        <taxon>Fungi</taxon>
        <taxon>Fungi incertae sedis</taxon>
        <taxon>Mucoromycota</taxon>
        <taxon>Mucoromycotina</taxon>
        <taxon>Mucoromycetes</taxon>
        <taxon>Mucorales</taxon>
        <taxon>Mucorineae</taxon>
        <taxon>Mucoraceae</taxon>
        <taxon>Mucor</taxon>
    </lineage>
</organism>
<name>A0A168JEK8_MUCCL</name>
<keyword evidence="2" id="KW-1185">Reference proteome</keyword>
<proteinExistence type="predicted"/>
<dbReference type="Proteomes" id="UP000077051">
    <property type="component" value="Unassembled WGS sequence"/>
</dbReference>
<protein>
    <submittedName>
        <fullName evidence="1">Uncharacterized protein</fullName>
    </submittedName>
</protein>
<dbReference type="EMBL" id="AMYB01000006">
    <property type="protein sequence ID" value="OAD01091.1"/>
    <property type="molecule type" value="Genomic_DNA"/>
</dbReference>
<dbReference type="VEuPathDB" id="FungiDB:MUCCIDRAFT_112520"/>
<reference evidence="1 2" key="1">
    <citation type="submission" date="2015-06" db="EMBL/GenBank/DDBJ databases">
        <title>Expansion of signal transduction pathways in fungi by whole-genome duplication.</title>
        <authorList>
            <consortium name="DOE Joint Genome Institute"/>
            <person name="Corrochano L.M."/>
            <person name="Kuo A."/>
            <person name="Marcet-Houben M."/>
            <person name="Polaino S."/>
            <person name="Salamov A."/>
            <person name="Villalobos J.M."/>
            <person name="Alvarez M.I."/>
            <person name="Avalos J."/>
            <person name="Benito E.P."/>
            <person name="Benoit I."/>
            <person name="Burger G."/>
            <person name="Camino L.P."/>
            <person name="Canovas D."/>
            <person name="Cerda-Olmedo E."/>
            <person name="Cheng J.-F."/>
            <person name="Dominguez A."/>
            <person name="Elias M."/>
            <person name="Eslava A.P."/>
            <person name="Glaser F."/>
            <person name="Grimwood J."/>
            <person name="Gutierrez G."/>
            <person name="Heitman J."/>
            <person name="Henrissat B."/>
            <person name="Iturriaga E.A."/>
            <person name="Lang B.F."/>
            <person name="Lavin J.L."/>
            <person name="Lee S."/>
            <person name="Li W."/>
            <person name="Lindquist E."/>
            <person name="Lopez-Garcia S."/>
            <person name="Luque E.M."/>
            <person name="Marcos A.T."/>
            <person name="Martin J."/>
            <person name="Mccluskey K."/>
            <person name="Medina H.R."/>
            <person name="Miralles-Duran A."/>
            <person name="Miyazaki A."/>
            <person name="Munoz-Torres E."/>
            <person name="Oguiza J.A."/>
            <person name="Ohm R."/>
            <person name="Olmedo M."/>
            <person name="Orejas M."/>
            <person name="Ortiz-Castellanos L."/>
            <person name="Pisabarro A.G."/>
            <person name="Rodriguez-Romero J."/>
            <person name="Ruiz-Herrera J."/>
            <person name="Ruiz-Vazquez R."/>
            <person name="Sanz C."/>
            <person name="Schackwitz W."/>
            <person name="Schmutz J."/>
            <person name="Shahriari M."/>
            <person name="Shelest E."/>
            <person name="Silva-Franco F."/>
            <person name="Soanes D."/>
            <person name="Syed K."/>
            <person name="Tagua V.G."/>
            <person name="Talbot N.J."/>
            <person name="Thon M."/>
            <person name="De Vries R.P."/>
            <person name="Wiebenga A."/>
            <person name="Yadav J.S."/>
            <person name="Braun E.L."/>
            <person name="Baker S."/>
            <person name="Garre V."/>
            <person name="Horwitz B."/>
            <person name="Torres-Martinez S."/>
            <person name="Idnurm A."/>
            <person name="Herrera-Estrella A."/>
            <person name="Gabaldon T."/>
            <person name="Grigoriev I.V."/>
        </authorList>
    </citation>
    <scope>NUCLEOTIDE SEQUENCE [LARGE SCALE GENOMIC DNA]</scope>
    <source>
        <strain evidence="1 2">CBS 277.49</strain>
    </source>
</reference>
<comment type="caution">
    <text evidence="1">The sequence shown here is derived from an EMBL/GenBank/DDBJ whole genome shotgun (WGS) entry which is preliminary data.</text>
</comment>
<dbReference type="AlphaFoldDB" id="A0A168JEK8"/>
<accession>A0A168JEK8</accession>